<feature type="compositionally biased region" description="Basic and acidic residues" evidence="1">
    <location>
        <begin position="1"/>
        <end position="12"/>
    </location>
</feature>
<protein>
    <submittedName>
        <fullName evidence="3">Uncharacterized protein</fullName>
    </submittedName>
</protein>
<keyword evidence="2" id="KW-0472">Membrane</keyword>
<organism evidence="3 4">
    <name type="scientific">Candidatus Nanohalococcus occultus</name>
    <dbReference type="NCBI Taxonomy" id="2978047"/>
    <lineage>
        <taxon>Archaea</taxon>
        <taxon>Candidatus Nanohalarchaeota</taxon>
        <taxon>Candidatus Nanohalarchaeota incertae sedis</taxon>
        <taxon>Candidatus Nanohalococcus</taxon>
    </lineage>
</organism>
<proteinExistence type="predicted"/>
<evidence type="ECO:0000256" key="2">
    <source>
        <dbReference type="SAM" id="Phobius"/>
    </source>
</evidence>
<gene>
    <name evidence="3" type="ORF">SVXNc_0059</name>
</gene>
<evidence type="ECO:0000256" key="1">
    <source>
        <dbReference type="SAM" id="MobiDB-lite"/>
    </source>
</evidence>
<feature type="region of interest" description="Disordered" evidence="1">
    <location>
        <begin position="1"/>
        <end position="25"/>
    </location>
</feature>
<sequence>MISAHTDNHSAHENQTQQPADDGAWNSLMDAYPSQTLSIVLIEIVVVSAITIAAVRHRYQLRSK</sequence>
<dbReference type="Proteomes" id="UP001218034">
    <property type="component" value="Chromosome"/>
</dbReference>
<evidence type="ECO:0000313" key="3">
    <source>
        <dbReference type="EMBL" id="WEL19091.1"/>
    </source>
</evidence>
<dbReference type="EMBL" id="CP104395">
    <property type="protein sequence ID" value="WEL19091.1"/>
    <property type="molecule type" value="Genomic_DNA"/>
</dbReference>
<feature type="transmembrane region" description="Helical" evidence="2">
    <location>
        <begin position="36"/>
        <end position="55"/>
    </location>
</feature>
<keyword evidence="2" id="KW-0812">Transmembrane</keyword>
<keyword evidence="2" id="KW-1133">Transmembrane helix</keyword>
<keyword evidence="4" id="KW-1185">Reference proteome</keyword>
<reference evidence="3 4" key="1">
    <citation type="submission" date="2022-09" db="EMBL/GenBank/DDBJ databases">
        <title>Xylan utilization by haloarchaea-nanohaloarchaea associations.</title>
        <authorList>
            <person name="Yakimov M."/>
        </authorList>
    </citation>
    <scope>NUCLEOTIDE SEQUENCE [LARGE SCALE GENOMIC DNA]</scope>
    <source>
        <strain evidence="3 4">SVXNc</strain>
    </source>
</reference>
<evidence type="ECO:0000313" key="4">
    <source>
        <dbReference type="Proteomes" id="UP001218034"/>
    </source>
</evidence>
<name>A0ABY8CI68_9ARCH</name>
<accession>A0ABY8CI68</accession>